<dbReference type="PROSITE" id="PS50932">
    <property type="entry name" value="HTH_LACI_2"/>
    <property type="match status" value="1"/>
</dbReference>
<dbReference type="PANTHER" id="PTHR30146">
    <property type="entry name" value="LACI-RELATED TRANSCRIPTIONAL REPRESSOR"/>
    <property type="match status" value="1"/>
</dbReference>
<dbReference type="EMBL" id="CP130319">
    <property type="protein sequence ID" value="WNR45239.1"/>
    <property type="molecule type" value="Genomic_DNA"/>
</dbReference>
<accession>A0AA96LQE1</accession>
<dbReference type="SUPFAM" id="SSF53822">
    <property type="entry name" value="Periplasmic binding protein-like I"/>
    <property type="match status" value="1"/>
</dbReference>
<dbReference type="Proteomes" id="UP001304650">
    <property type="component" value="Chromosome"/>
</dbReference>
<dbReference type="PANTHER" id="PTHR30146:SF154">
    <property type="entry name" value="TRANSCRIPTION REGULATOR, MEMBER OF GALR FAMILY"/>
    <property type="match status" value="1"/>
</dbReference>
<evidence type="ECO:0000259" key="4">
    <source>
        <dbReference type="PROSITE" id="PS50932"/>
    </source>
</evidence>
<feature type="domain" description="HTH lacI-type" evidence="4">
    <location>
        <begin position="3"/>
        <end position="57"/>
    </location>
</feature>
<dbReference type="Pfam" id="PF13377">
    <property type="entry name" value="Peripla_BP_3"/>
    <property type="match status" value="1"/>
</dbReference>
<dbReference type="Pfam" id="PF00356">
    <property type="entry name" value="LacI"/>
    <property type="match status" value="1"/>
</dbReference>
<dbReference type="SMART" id="SM00354">
    <property type="entry name" value="HTH_LACI"/>
    <property type="match status" value="1"/>
</dbReference>
<sequence length="338" mass="37449">MKTTMADLAKHLGISEATVSLALNDKAGVSPRTKKKVQDAAKSLGYTPNFFARGLATQKSSTIGLIVPEVENPFYSKLTQSIEELVRASGRHLILGFSDFSLETEQEVMERFANMNVDGIMVSPVYIRDTTSAYRDAVRTSKVPIIYVGAYYYDFPSSFVMTNLMDGSFSLTEHLLSNGYRNIVFLCGQEGVVISKEREIGFRSAYAQRGLSLETARIIRCDKLRFEEAFEVTKKLLLEETKPDAIITVNDIMALGAMRAVRESGLQLPKDVAVAGYDDVIFSSIAEVPLTTVRQPVQEMAQLSVDSLLQLISEDEARSPIQLKISPQLVLRQSTLPI</sequence>
<dbReference type="GO" id="GO:0003700">
    <property type="term" value="F:DNA-binding transcription factor activity"/>
    <property type="evidence" value="ECO:0007669"/>
    <property type="project" value="TreeGrafter"/>
</dbReference>
<dbReference type="AlphaFoldDB" id="A0AA96LQE1"/>
<dbReference type="InterPro" id="IPR010982">
    <property type="entry name" value="Lambda_DNA-bd_dom_sf"/>
</dbReference>
<keyword evidence="3" id="KW-0804">Transcription</keyword>
<dbReference type="KEGG" id="proo:MJB10_03635"/>
<keyword evidence="6" id="KW-1185">Reference proteome</keyword>
<dbReference type="InterPro" id="IPR000843">
    <property type="entry name" value="HTH_LacI"/>
</dbReference>
<dbReference type="RefSeq" id="WP_314801820.1">
    <property type="nucleotide sequence ID" value="NZ_CP130319.1"/>
</dbReference>
<dbReference type="CDD" id="cd01392">
    <property type="entry name" value="HTH_LacI"/>
    <property type="match status" value="1"/>
</dbReference>
<keyword evidence="1" id="KW-0805">Transcription regulation</keyword>
<evidence type="ECO:0000256" key="1">
    <source>
        <dbReference type="ARBA" id="ARBA00023015"/>
    </source>
</evidence>
<evidence type="ECO:0000313" key="6">
    <source>
        <dbReference type="Proteomes" id="UP001304650"/>
    </source>
</evidence>
<dbReference type="GO" id="GO:0000976">
    <property type="term" value="F:transcription cis-regulatory region binding"/>
    <property type="evidence" value="ECO:0007669"/>
    <property type="project" value="TreeGrafter"/>
</dbReference>
<evidence type="ECO:0000256" key="2">
    <source>
        <dbReference type="ARBA" id="ARBA00023125"/>
    </source>
</evidence>
<name>A0AA96LQE1_9BACL</name>
<dbReference type="InterPro" id="IPR046335">
    <property type="entry name" value="LacI/GalR-like_sensor"/>
</dbReference>
<organism evidence="5 6">
    <name type="scientific">Paenibacillus roseopurpureus</name>
    <dbReference type="NCBI Taxonomy" id="2918901"/>
    <lineage>
        <taxon>Bacteria</taxon>
        <taxon>Bacillati</taxon>
        <taxon>Bacillota</taxon>
        <taxon>Bacilli</taxon>
        <taxon>Bacillales</taxon>
        <taxon>Paenibacillaceae</taxon>
        <taxon>Paenibacillus</taxon>
    </lineage>
</organism>
<reference evidence="5" key="1">
    <citation type="submission" date="2022-02" db="EMBL/GenBank/DDBJ databases">
        <title>Paenibacillus sp. MBLB1832 Whole Genome Shotgun Sequencing.</title>
        <authorList>
            <person name="Hwang C.Y."/>
            <person name="Cho E.-S."/>
            <person name="Seo M.-J."/>
        </authorList>
    </citation>
    <scope>NUCLEOTIDE SEQUENCE</scope>
    <source>
        <strain evidence="5">MBLB1832</strain>
    </source>
</reference>
<dbReference type="Gene3D" id="1.10.260.40">
    <property type="entry name" value="lambda repressor-like DNA-binding domains"/>
    <property type="match status" value="1"/>
</dbReference>
<evidence type="ECO:0000256" key="3">
    <source>
        <dbReference type="ARBA" id="ARBA00023163"/>
    </source>
</evidence>
<proteinExistence type="predicted"/>
<dbReference type="InterPro" id="IPR028082">
    <property type="entry name" value="Peripla_BP_I"/>
</dbReference>
<dbReference type="CDD" id="cd06267">
    <property type="entry name" value="PBP1_LacI_sugar_binding-like"/>
    <property type="match status" value="1"/>
</dbReference>
<keyword evidence="2 5" id="KW-0238">DNA-binding</keyword>
<gene>
    <name evidence="5" type="ORF">MJB10_03635</name>
</gene>
<dbReference type="SUPFAM" id="SSF47413">
    <property type="entry name" value="lambda repressor-like DNA-binding domains"/>
    <property type="match status" value="1"/>
</dbReference>
<protein>
    <submittedName>
        <fullName evidence="5">LacI family DNA-binding transcriptional regulator</fullName>
    </submittedName>
</protein>
<dbReference type="Gene3D" id="3.40.50.2300">
    <property type="match status" value="2"/>
</dbReference>
<evidence type="ECO:0000313" key="5">
    <source>
        <dbReference type="EMBL" id="WNR45239.1"/>
    </source>
</evidence>